<dbReference type="SUPFAM" id="SSF63737">
    <property type="entry name" value="Leukotriene A4 hydrolase N-terminal domain"/>
    <property type="match status" value="1"/>
</dbReference>
<gene>
    <name evidence="2" type="ORF">IC229_11900</name>
</gene>
<dbReference type="InterPro" id="IPR042097">
    <property type="entry name" value="Aminopeptidase_N-like_N_sf"/>
</dbReference>
<keyword evidence="3" id="KW-1185">Reference proteome</keyword>
<evidence type="ECO:0000259" key="1">
    <source>
        <dbReference type="Pfam" id="PF17900"/>
    </source>
</evidence>
<dbReference type="Pfam" id="PF17900">
    <property type="entry name" value="Peptidase_M1_N"/>
    <property type="match status" value="1"/>
</dbReference>
<dbReference type="InterPro" id="IPR016024">
    <property type="entry name" value="ARM-type_fold"/>
</dbReference>
<organism evidence="2 3">
    <name type="scientific">Spirosoma profusum</name>
    <dbReference type="NCBI Taxonomy" id="2771354"/>
    <lineage>
        <taxon>Bacteria</taxon>
        <taxon>Pseudomonadati</taxon>
        <taxon>Bacteroidota</taxon>
        <taxon>Cytophagia</taxon>
        <taxon>Cytophagales</taxon>
        <taxon>Cytophagaceae</taxon>
        <taxon>Spirosoma</taxon>
    </lineage>
</organism>
<dbReference type="Proteomes" id="UP000598820">
    <property type="component" value="Unassembled WGS sequence"/>
</dbReference>
<accession>A0A926Y2Y3</accession>
<reference evidence="2" key="1">
    <citation type="submission" date="2020-09" db="EMBL/GenBank/DDBJ databases">
        <authorList>
            <person name="Kim M.K."/>
        </authorList>
    </citation>
    <scope>NUCLEOTIDE SEQUENCE</scope>
    <source>
        <strain evidence="2">BT702</strain>
    </source>
</reference>
<comment type="caution">
    <text evidence="2">The sequence shown here is derived from an EMBL/GenBank/DDBJ whole genome shotgun (WGS) entry which is preliminary data.</text>
</comment>
<proteinExistence type="predicted"/>
<dbReference type="AlphaFoldDB" id="A0A926Y2Y3"/>
<dbReference type="EMBL" id="JACWZY010000008">
    <property type="protein sequence ID" value="MBD2701345.1"/>
    <property type="molecule type" value="Genomic_DNA"/>
</dbReference>
<name>A0A926Y2Y3_9BACT</name>
<dbReference type="SUPFAM" id="SSF48371">
    <property type="entry name" value="ARM repeat"/>
    <property type="match status" value="1"/>
</dbReference>
<dbReference type="Gene3D" id="2.60.40.1730">
    <property type="entry name" value="tricorn interacting facor f3 domain"/>
    <property type="match status" value="1"/>
</dbReference>
<sequence>MSGYQVVTRVETPNHRPKFVGFHPQYVNPTTPNPAWARPLLKQKVAFVKTIFSYSSKSSIGEQVSLWIVPSFFRRGLVNKSILLFLFTTSVLAQPSTTYQPRKSQVDTKHISVNLKFDWSGKLAYGTVAIMFLPVERIDTLRLDAVQMDIETITLADGTSLRYSYNRQQTQDNLRIALGRTYQAGEQTTVSIRYRTQWVNGTDPANIGGSTGKGIRFFEPSSTEPNRRRQIWSMGEGERNRFWVPCFDAPGDLRTTEFTATVDKPLFIVANGKLVSTRVRSAAITLLGQTRDAQYVDQYLNYLKDRSDCVFNSAAIALGRSKSPATFDTLIRLKDKPSWKNQSLISSLNGLKELGDKRAVDFALSYVNAAKLPHWTLATPVWDHRLAAVETLRTLGASEKGYPVVLAAFHRAVQENNTNDIFYHLLQLTLLADSRGQTIFDQLKQTYKNDANALSAVTALESQFAERINTKETGQK</sequence>
<evidence type="ECO:0000313" key="3">
    <source>
        <dbReference type="Proteomes" id="UP000598820"/>
    </source>
</evidence>
<dbReference type="RefSeq" id="WP_190887204.1">
    <property type="nucleotide sequence ID" value="NZ_JACWZY010000008.1"/>
</dbReference>
<feature type="domain" description="Aminopeptidase N-like N-terminal" evidence="1">
    <location>
        <begin position="110"/>
        <end position="277"/>
    </location>
</feature>
<protein>
    <recommendedName>
        <fullName evidence="1">Aminopeptidase N-like N-terminal domain-containing protein</fullName>
    </recommendedName>
</protein>
<dbReference type="InterPro" id="IPR045357">
    <property type="entry name" value="Aminopeptidase_N-like_N"/>
</dbReference>
<evidence type="ECO:0000313" key="2">
    <source>
        <dbReference type="EMBL" id="MBD2701345.1"/>
    </source>
</evidence>